<protein>
    <submittedName>
        <fullName evidence="3">Uncharacterized protein</fullName>
    </submittedName>
</protein>
<dbReference type="EMBL" id="BLXT01003739">
    <property type="protein sequence ID" value="GFO04543.1"/>
    <property type="molecule type" value="Genomic_DNA"/>
</dbReference>
<proteinExistence type="predicted"/>
<reference evidence="3 4" key="1">
    <citation type="journal article" date="2021" name="Elife">
        <title>Chloroplast acquisition without the gene transfer in kleptoplastic sea slugs, Plakobranchus ocellatus.</title>
        <authorList>
            <person name="Maeda T."/>
            <person name="Takahashi S."/>
            <person name="Yoshida T."/>
            <person name="Shimamura S."/>
            <person name="Takaki Y."/>
            <person name="Nagai Y."/>
            <person name="Toyoda A."/>
            <person name="Suzuki Y."/>
            <person name="Arimoto A."/>
            <person name="Ishii H."/>
            <person name="Satoh N."/>
            <person name="Nishiyama T."/>
            <person name="Hasebe M."/>
            <person name="Maruyama T."/>
            <person name="Minagawa J."/>
            <person name="Obokata J."/>
            <person name="Shigenobu S."/>
        </authorList>
    </citation>
    <scope>NUCLEOTIDE SEQUENCE [LARGE SCALE GENOMIC DNA]</scope>
</reference>
<keyword evidence="2" id="KW-0812">Transmembrane</keyword>
<feature type="compositionally biased region" description="Basic and acidic residues" evidence="1">
    <location>
        <begin position="101"/>
        <end position="113"/>
    </location>
</feature>
<evidence type="ECO:0000313" key="4">
    <source>
        <dbReference type="Proteomes" id="UP000735302"/>
    </source>
</evidence>
<organism evidence="3 4">
    <name type="scientific">Plakobranchus ocellatus</name>
    <dbReference type="NCBI Taxonomy" id="259542"/>
    <lineage>
        <taxon>Eukaryota</taxon>
        <taxon>Metazoa</taxon>
        <taxon>Spiralia</taxon>
        <taxon>Lophotrochozoa</taxon>
        <taxon>Mollusca</taxon>
        <taxon>Gastropoda</taxon>
        <taxon>Heterobranchia</taxon>
        <taxon>Euthyneura</taxon>
        <taxon>Panpulmonata</taxon>
        <taxon>Sacoglossa</taxon>
        <taxon>Placobranchoidea</taxon>
        <taxon>Plakobranchidae</taxon>
        <taxon>Plakobranchus</taxon>
    </lineage>
</organism>
<evidence type="ECO:0000313" key="3">
    <source>
        <dbReference type="EMBL" id="GFO04543.1"/>
    </source>
</evidence>
<sequence length="130" mass="15084">MLFNLVFSRGFDPEESEPMEIFGQNVYLSSIFISFESSFIVTLLGVGLSFVFTRTPQRDVDQCTILSEEQQDLILRRQDMTSRRLQGLMELYPFLTRKLSESSVDRDVERNPETSKPYIDDTIPEEGGEW</sequence>
<dbReference type="AlphaFoldDB" id="A0AAV4ADB3"/>
<keyword evidence="2" id="KW-0472">Membrane</keyword>
<evidence type="ECO:0000256" key="1">
    <source>
        <dbReference type="SAM" id="MobiDB-lite"/>
    </source>
</evidence>
<feature type="region of interest" description="Disordered" evidence="1">
    <location>
        <begin position="101"/>
        <end position="130"/>
    </location>
</feature>
<comment type="caution">
    <text evidence="3">The sequence shown here is derived from an EMBL/GenBank/DDBJ whole genome shotgun (WGS) entry which is preliminary data.</text>
</comment>
<dbReference type="Proteomes" id="UP000735302">
    <property type="component" value="Unassembled WGS sequence"/>
</dbReference>
<keyword evidence="2" id="KW-1133">Transmembrane helix</keyword>
<evidence type="ECO:0000256" key="2">
    <source>
        <dbReference type="SAM" id="Phobius"/>
    </source>
</evidence>
<name>A0AAV4ADB3_9GAST</name>
<accession>A0AAV4ADB3</accession>
<gene>
    <name evidence="3" type="ORF">PoB_003104800</name>
</gene>
<feature type="transmembrane region" description="Helical" evidence="2">
    <location>
        <begin position="26"/>
        <end position="52"/>
    </location>
</feature>
<keyword evidence="4" id="KW-1185">Reference proteome</keyword>